<organism evidence="1 2">
    <name type="scientific">Daphnia magna</name>
    <dbReference type="NCBI Taxonomy" id="35525"/>
    <lineage>
        <taxon>Eukaryota</taxon>
        <taxon>Metazoa</taxon>
        <taxon>Ecdysozoa</taxon>
        <taxon>Arthropoda</taxon>
        <taxon>Crustacea</taxon>
        <taxon>Branchiopoda</taxon>
        <taxon>Diplostraca</taxon>
        <taxon>Cladocera</taxon>
        <taxon>Anomopoda</taxon>
        <taxon>Daphniidae</taxon>
        <taxon>Daphnia</taxon>
    </lineage>
</organism>
<dbReference type="Proteomes" id="UP000076858">
    <property type="component" value="Unassembled WGS sequence"/>
</dbReference>
<dbReference type="EMBL" id="LRGB01007197">
    <property type="protein sequence ID" value="KZS01287.1"/>
    <property type="molecule type" value="Genomic_DNA"/>
</dbReference>
<accession>A0A164II60</accession>
<name>A0A164II60_9CRUS</name>
<feature type="non-terminal residue" evidence="1">
    <location>
        <position position="1"/>
    </location>
</feature>
<comment type="caution">
    <text evidence="1">The sequence shown here is derived from an EMBL/GenBank/DDBJ whole genome shotgun (WGS) entry which is preliminary data.</text>
</comment>
<proteinExistence type="predicted"/>
<protein>
    <submittedName>
        <fullName evidence="1">Uncharacterized protein</fullName>
    </submittedName>
</protein>
<sequence>VDTVGTSSSMAQTLQLLQVIGTAKERLAQVSHQTGAGKTATTELKAKDNLGEKTGLAYLDGHVVESVTTKELVFTNGFALPLGEATAYGMLADEVQSLLIQCTVANHFEREHALFKRGIKAISLFFIDAVAKYLPDGTKPAVL</sequence>
<evidence type="ECO:0000313" key="2">
    <source>
        <dbReference type="Proteomes" id="UP000076858"/>
    </source>
</evidence>
<evidence type="ECO:0000313" key="1">
    <source>
        <dbReference type="EMBL" id="KZS01287.1"/>
    </source>
</evidence>
<reference evidence="1 2" key="1">
    <citation type="submission" date="2016-03" db="EMBL/GenBank/DDBJ databases">
        <title>EvidentialGene: Evidence-directed Construction of Genes on Genomes.</title>
        <authorList>
            <person name="Gilbert D.G."/>
            <person name="Choi J.-H."/>
            <person name="Mockaitis K."/>
            <person name="Colbourne J."/>
            <person name="Pfrender M."/>
        </authorList>
    </citation>
    <scope>NUCLEOTIDE SEQUENCE [LARGE SCALE GENOMIC DNA]</scope>
    <source>
        <strain evidence="1 2">Xinb3</strain>
        <tissue evidence="1">Complete organism</tissue>
    </source>
</reference>
<dbReference type="AlphaFoldDB" id="A0A164II60"/>
<gene>
    <name evidence="1" type="ORF">APZ42_002105</name>
</gene>
<keyword evidence="2" id="KW-1185">Reference proteome</keyword>
<feature type="non-terminal residue" evidence="1">
    <location>
        <position position="143"/>
    </location>
</feature>